<organism evidence="1 2">
    <name type="scientific">Xenorhabdus nematophila (strain ATCC 19061 / DSM 3370 / CCUG 14189 / LMG 1036 / NCIMB 9965 / AN6)</name>
    <dbReference type="NCBI Taxonomy" id="406817"/>
    <lineage>
        <taxon>Bacteria</taxon>
        <taxon>Pseudomonadati</taxon>
        <taxon>Pseudomonadota</taxon>
        <taxon>Gammaproteobacteria</taxon>
        <taxon>Enterobacterales</taxon>
        <taxon>Morganellaceae</taxon>
        <taxon>Xenorhabdus</taxon>
    </lineage>
</organism>
<dbReference type="RefSeq" id="WP_010846735.1">
    <property type="nucleotide sequence ID" value="NC_014228.1"/>
</dbReference>
<evidence type="ECO:0000313" key="2">
    <source>
        <dbReference type="Proteomes" id="UP000008075"/>
    </source>
</evidence>
<dbReference type="EMBL" id="FN667742">
    <property type="protein sequence ID" value="CBJ90844.1"/>
    <property type="molecule type" value="Genomic_DNA"/>
</dbReference>
<dbReference type="KEGG" id="xne:XNC1_2790"/>
<reference evidence="1 2" key="1">
    <citation type="journal article" date="2011" name="PLoS ONE">
        <title>The entomopathogenic bacterial endosymbionts xenorhabdus and photorhabdus: convergent lifestyles from divergent genomes.</title>
        <authorList>
            <person name="Chaston J.M."/>
            <person name="Suen G."/>
            <person name="Tucker S.L."/>
            <person name="Andersen A.W."/>
            <person name="Bhasin A."/>
            <person name="Bode E."/>
            <person name="Bode H.B."/>
            <person name="Brachmann A.O."/>
            <person name="Cowles C.E."/>
            <person name="Cowles K.N."/>
            <person name="Darby C."/>
            <person name="de Leon L."/>
            <person name="Drace K."/>
            <person name="Du Z."/>
            <person name="Givaudan A."/>
            <person name="Herbert Tran E.E."/>
            <person name="Jewell K.A."/>
            <person name="Knack J.J."/>
            <person name="Krasomil-Osterfeld K.C."/>
            <person name="Kukor R."/>
            <person name="Lanois A."/>
            <person name="Latreille P."/>
            <person name="Leimgruber N.K."/>
            <person name="Lipke C.M."/>
            <person name="Liu R."/>
            <person name="Lu X."/>
            <person name="Martens E.C."/>
            <person name="Marri P.R."/>
            <person name="Medigue C."/>
            <person name="Menard M.L."/>
            <person name="Miller N.M."/>
            <person name="Morales-Soto N."/>
            <person name="Norton S."/>
            <person name="Ogier J.C."/>
            <person name="Orchard S.S."/>
            <person name="Park D."/>
            <person name="Park Y."/>
            <person name="Qurollo B.A."/>
            <person name="Sugar D.R."/>
            <person name="Richards G.R."/>
            <person name="Rouy Z."/>
            <person name="Slominski B."/>
            <person name="Slominski K."/>
            <person name="Snyder H."/>
            <person name="Tjaden B.C."/>
            <person name="van der Hoeven R."/>
            <person name="Welch R.D."/>
            <person name="Wheeler C."/>
            <person name="Xiang B."/>
            <person name="Barbazuk B."/>
            <person name="Gaudriault S."/>
            <person name="Goodner B."/>
            <person name="Slater S.C."/>
            <person name="Forst S."/>
            <person name="Goldman B.S."/>
            <person name="Goodrich-Blair H."/>
        </authorList>
    </citation>
    <scope>NUCLEOTIDE SEQUENCE [LARGE SCALE GENOMIC DNA]</scope>
    <source>
        <strain evidence="2">ATCC 19061 / DSM 3370 / CCUG 14189 / LMG 1036 / NCIMB 9965 / AN6</strain>
    </source>
</reference>
<protein>
    <submittedName>
        <fullName evidence="1">NilA</fullName>
    </submittedName>
</protein>
<gene>
    <name evidence="1" type="primary">nilA</name>
    <name evidence="1" type="ordered locus">XNC1_2790</name>
</gene>
<dbReference type="Proteomes" id="UP000008075">
    <property type="component" value="Chromosome"/>
</dbReference>
<keyword evidence="2" id="KW-1185">Reference proteome</keyword>
<dbReference type="GeneID" id="24901919"/>
<proteinExistence type="predicted"/>
<dbReference type="AlphaFoldDB" id="D3VIY7"/>
<evidence type="ECO:0000313" key="1">
    <source>
        <dbReference type="EMBL" id="CBJ90844.1"/>
    </source>
</evidence>
<name>D3VIY7_XENNA</name>
<dbReference type="STRING" id="406817.XNC1_2790"/>
<accession>D3VIY7</accession>
<dbReference type="HOGENOM" id="CLU_2440104_0_0_6"/>
<sequence>MKSRVILSTSLFLSITVYFKRMESKVQELDAYFTANPVNTNPHGNILGKIATSPIKSAITAAGVYNGIVTFLEWNTQFGGYFSDGYPPFF</sequence>